<proteinExistence type="predicted"/>
<name>A0A448XM60_9PLAT</name>
<sequence length="128" mass="13796">MRPDQCESRGLCRFDATPSGPKGRRIVAMPMCIQLNGFGDCGPAGSRRIRGLGVELKTTWLGSSNGLHIQAGLDDKFSLGQVSSALATVEKRGLGSNRLVELTSSSRESVAGEETRRSVGVWAVFWTR</sequence>
<dbReference type="AlphaFoldDB" id="A0A448XM60"/>
<evidence type="ECO:0000313" key="1">
    <source>
        <dbReference type="EMBL" id="VEL40014.1"/>
    </source>
</evidence>
<accession>A0A448XM60</accession>
<keyword evidence="2" id="KW-1185">Reference proteome</keyword>
<comment type="caution">
    <text evidence="1">The sequence shown here is derived from an EMBL/GenBank/DDBJ whole genome shotgun (WGS) entry which is preliminary data.</text>
</comment>
<organism evidence="1 2">
    <name type="scientific">Protopolystoma xenopodis</name>
    <dbReference type="NCBI Taxonomy" id="117903"/>
    <lineage>
        <taxon>Eukaryota</taxon>
        <taxon>Metazoa</taxon>
        <taxon>Spiralia</taxon>
        <taxon>Lophotrochozoa</taxon>
        <taxon>Platyhelminthes</taxon>
        <taxon>Monogenea</taxon>
        <taxon>Polyopisthocotylea</taxon>
        <taxon>Polystomatidea</taxon>
        <taxon>Polystomatidae</taxon>
        <taxon>Protopolystoma</taxon>
    </lineage>
</organism>
<protein>
    <submittedName>
        <fullName evidence="1">Uncharacterized protein</fullName>
    </submittedName>
</protein>
<dbReference type="Proteomes" id="UP000784294">
    <property type="component" value="Unassembled WGS sequence"/>
</dbReference>
<dbReference type="EMBL" id="CAAALY010263338">
    <property type="protein sequence ID" value="VEL40014.1"/>
    <property type="molecule type" value="Genomic_DNA"/>
</dbReference>
<evidence type="ECO:0000313" key="2">
    <source>
        <dbReference type="Proteomes" id="UP000784294"/>
    </source>
</evidence>
<reference evidence="1" key="1">
    <citation type="submission" date="2018-11" db="EMBL/GenBank/DDBJ databases">
        <authorList>
            <consortium name="Pathogen Informatics"/>
        </authorList>
    </citation>
    <scope>NUCLEOTIDE SEQUENCE</scope>
</reference>
<gene>
    <name evidence="1" type="ORF">PXEA_LOCUS33454</name>
</gene>